<dbReference type="Gene3D" id="2.60.40.10">
    <property type="entry name" value="Immunoglobulins"/>
    <property type="match status" value="1"/>
</dbReference>
<dbReference type="Proteomes" id="UP000663525">
    <property type="component" value="Chromosome"/>
</dbReference>
<dbReference type="InterPro" id="IPR013783">
    <property type="entry name" value="Ig-like_fold"/>
</dbReference>
<dbReference type="EMBL" id="CP064787">
    <property type="protein sequence ID" value="QSG04738.1"/>
    <property type="molecule type" value="Genomic_DNA"/>
</dbReference>
<protein>
    <submittedName>
        <fullName evidence="2">Putative surface protein, possible component of pili like system</fullName>
    </submittedName>
</protein>
<evidence type="ECO:0000256" key="1">
    <source>
        <dbReference type="SAM" id="Phobius"/>
    </source>
</evidence>
<reference evidence="2" key="1">
    <citation type="submission" date="2020-11" db="EMBL/GenBank/DDBJ databases">
        <title>Carbohydrate-dependent, anaerobic sulfur respiration: A novel catabolism in halophilic archaea.</title>
        <authorList>
            <person name="Sorokin D.Y."/>
            <person name="Messina E."/>
            <person name="Smedile F."/>
            <person name="La Cono V."/>
            <person name="Hallsworth J.E."/>
            <person name="Yakimov M.M."/>
        </authorList>
    </citation>
    <scope>NUCLEOTIDE SEQUENCE</scope>
    <source>
        <strain evidence="2">HSR12-1</strain>
    </source>
</reference>
<name>A0A897MXM4_9EURY</name>
<keyword evidence="1" id="KW-1133">Transmembrane helix</keyword>
<accession>A0A897MXM4</accession>
<dbReference type="SUPFAM" id="SSF49373">
    <property type="entry name" value="Invasin/intimin cell-adhesion fragments"/>
    <property type="match status" value="1"/>
</dbReference>
<evidence type="ECO:0000313" key="2">
    <source>
        <dbReference type="EMBL" id="QSG04738.1"/>
    </source>
</evidence>
<keyword evidence="1" id="KW-0812">Transmembrane</keyword>
<gene>
    <name evidence="2" type="ORF">HSR121_0382</name>
</gene>
<proteinExistence type="predicted"/>
<dbReference type="AlphaFoldDB" id="A0A897MXM4"/>
<evidence type="ECO:0000313" key="3">
    <source>
        <dbReference type="Proteomes" id="UP000663525"/>
    </source>
</evidence>
<keyword evidence="1" id="KW-0472">Membrane</keyword>
<dbReference type="InterPro" id="IPR008964">
    <property type="entry name" value="Invasin/intimin_cell_adhesion"/>
</dbReference>
<organism evidence="2 3">
    <name type="scientific">Halapricum desulfuricans</name>
    <dbReference type="NCBI Taxonomy" id="2841257"/>
    <lineage>
        <taxon>Archaea</taxon>
        <taxon>Methanobacteriati</taxon>
        <taxon>Methanobacteriota</taxon>
        <taxon>Stenosarchaea group</taxon>
        <taxon>Halobacteria</taxon>
        <taxon>Halobacteriales</taxon>
        <taxon>Haloarculaceae</taxon>
        <taxon>Halapricum</taxon>
    </lineage>
</organism>
<feature type="transmembrane region" description="Helical" evidence="1">
    <location>
        <begin position="21"/>
        <end position="41"/>
    </location>
</feature>
<sequence length="594" mass="64975">MIPHTTKSDRPFRTDSRAVSEVIGAILVFALLFLVLALIQLNAVPAANKDVEFEHNQRVSQDFQALQDELYQVGTTGSSATTSIETGVVYPNRFFLLNPGPATGSIQTTDTRQLAIHNATAAGNVGDYWDGTPKTFTTKGIVYRPDYRELSNPGTLTWEHSMLHARYDDGGMYFYDGTSFIDGRQIQLTLLDGSLSYGGLSTSVQITPVSTRTETVTISNAPGEQLSINIATDLTAAEFADAIGVEYNSTTSLVVEENTTIEQIDERTDGLRIYLKDNEYELSIAKVRVGPAAVSEPGPHYITDVAGNETSVPENTTHRFTVAVRDRYNNPVSGVPVITTPTNADLFGTVEPVDTPLTGSDGRTTFRYTAPLTQEADDDGNQDVWIRTSIDGGKDTGNSTDLLKNATFHLTVIDTDQSGSQPGNASDDGVSRINPGTDAIRLVDAQMAVPDDTDPDKNENTNITGSPNSTFYLTFESVVDQQKELEFGRLLFHMPNNKDVESFNVTQYTSPYLKDSQGNVTWYNVIDSNAMEMYRDYVKLAPNSTQSIIVPPGEQVTVGFEYSGSSIQKDLFGISILFADETRSNYFVYVPAAE</sequence>